<dbReference type="InterPro" id="IPR019776">
    <property type="entry name" value="Flagellar_basal_body_rod_CS"/>
</dbReference>
<comment type="similarity">
    <text evidence="2">Belongs to the flagella basal body rod proteins family.</text>
</comment>
<keyword evidence="10" id="KW-1185">Reference proteome</keyword>
<keyword evidence="9" id="KW-0282">Flagellum</keyword>
<organism evidence="9 10">
    <name type="scientific">Gallaecimonas pentaromativorans</name>
    <dbReference type="NCBI Taxonomy" id="584787"/>
    <lineage>
        <taxon>Bacteria</taxon>
        <taxon>Pseudomonadati</taxon>
        <taxon>Pseudomonadota</taxon>
        <taxon>Gammaproteobacteria</taxon>
        <taxon>Enterobacterales</taxon>
        <taxon>Gallaecimonadaceae</taxon>
        <taxon>Gallaecimonas</taxon>
    </lineage>
</organism>
<comment type="caution">
    <text evidence="9">The sequence shown here is derived from an EMBL/GenBank/DDBJ whole genome shotgun (WGS) entry which is preliminary data.</text>
</comment>
<name>A0A3N1P782_9GAMM</name>
<evidence type="ECO:0000313" key="9">
    <source>
        <dbReference type="EMBL" id="ROQ22620.1"/>
    </source>
</evidence>
<comment type="subunit">
    <text evidence="5 6">The basal body constitutes a major portion of the flagellar organelle and consists of four rings (L,P,S, and M) mounted on a central rod. The rod consists of about 26 subunits of FlgG in the distal portion, and FlgB, FlgC and FlgF are thought to build up the proximal portion of the rod with about 6 subunits each.</text>
</comment>
<dbReference type="AlphaFoldDB" id="A0A3N1P782"/>
<dbReference type="Pfam" id="PF00460">
    <property type="entry name" value="Flg_bb_rod"/>
    <property type="match status" value="1"/>
</dbReference>
<dbReference type="InterPro" id="IPR006299">
    <property type="entry name" value="FlgC"/>
</dbReference>
<evidence type="ECO:0000256" key="4">
    <source>
        <dbReference type="ARBA" id="ARBA00023143"/>
    </source>
</evidence>
<accession>A0A3N1P782</accession>
<dbReference type="GO" id="GO:0071978">
    <property type="term" value="P:bacterial-type flagellum-dependent swarming motility"/>
    <property type="evidence" value="ECO:0007669"/>
    <property type="project" value="TreeGrafter"/>
</dbReference>
<dbReference type="InterPro" id="IPR010930">
    <property type="entry name" value="Flg_bb/hook_C_dom"/>
</dbReference>
<reference evidence="9 10" key="1">
    <citation type="submission" date="2018-11" db="EMBL/GenBank/DDBJ databases">
        <title>Genomic Encyclopedia of Type Strains, Phase IV (KMG-IV): sequencing the most valuable type-strain genomes for metagenomic binning, comparative biology and taxonomic classification.</title>
        <authorList>
            <person name="Goeker M."/>
        </authorList>
    </citation>
    <scope>NUCLEOTIDE SEQUENCE [LARGE SCALE GENOMIC DNA]</scope>
    <source>
        <strain evidence="9 10">DSM 21945</strain>
    </source>
</reference>
<keyword evidence="9" id="KW-0966">Cell projection</keyword>
<evidence type="ECO:0000256" key="1">
    <source>
        <dbReference type="ARBA" id="ARBA00004117"/>
    </source>
</evidence>
<evidence type="ECO:0000259" key="8">
    <source>
        <dbReference type="Pfam" id="PF06429"/>
    </source>
</evidence>
<keyword evidence="4 6" id="KW-0975">Bacterial flagellum</keyword>
<dbReference type="InterPro" id="IPR001444">
    <property type="entry name" value="Flag_bb_rod_N"/>
</dbReference>
<dbReference type="NCBIfam" id="TIGR01395">
    <property type="entry name" value="FlgC"/>
    <property type="match status" value="1"/>
</dbReference>
<dbReference type="PANTHER" id="PTHR30435">
    <property type="entry name" value="FLAGELLAR PROTEIN"/>
    <property type="match status" value="1"/>
</dbReference>
<dbReference type="RefSeq" id="WP_123422289.1">
    <property type="nucleotide sequence ID" value="NZ_JBLXAC010000003.1"/>
</dbReference>
<evidence type="ECO:0000256" key="5">
    <source>
        <dbReference type="ARBA" id="ARBA00025933"/>
    </source>
</evidence>
<protein>
    <recommendedName>
        <fullName evidence="3 6">Flagellar basal-body rod protein FlgC</fullName>
    </recommendedName>
</protein>
<dbReference type="STRING" id="584787.GCA_001247655_02035"/>
<dbReference type="PROSITE" id="PS00588">
    <property type="entry name" value="FLAGELLA_BB_ROD"/>
    <property type="match status" value="1"/>
</dbReference>
<evidence type="ECO:0000256" key="2">
    <source>
        <dbReference type="ARBA" id="ARBA00009677"/>
    </source>
</evidence>
<dbReference type="PANTHER" id="PTHR30435:SF29">
    <property type="entry name" value="FLAGELLAR BASAL-BODY ROD PROTEIN FLGC"/>
    <property type="match status" value="1"/>
</dbReference>
<proteinExistence type="inferred from homology"/>
<dbReference type="Pfam" id="PF06429">
    <property type="entry name" value="Flg_bbr_C"/>
    <property type="match status" value="1"/>
</dbReference>
<gene>
    <name evidence="9" type="ORF">EDC28_109106</name>
</gene>
<evidence type="ECO:0000259" key="7">
    <source>
        <dbReference type="Pfam" id="PF00460"/>
    </source>
</evidence>
<dbReference type="EMBL" id="RJUL01000009">
    <property type="protein sequence ID" value="ROQ22620.1"/>
    <property type="molecule type" value="Genomic_DNA"/>
</dbReference>
<evidence type="ECO:0000256" key="6">
    <source>
        <dbReference type="RuleBase" id="RU362062"/>
    </source>
</evidence>
<feature type="domain" description="Flagellar basal body rod protein N-terminal" evidence="7">
    <location>
        <begin position="8"/>
        <end position="32"/>
    </location>
</feature>
<evidence type="ECO:0000256" key="3">
    <source>
        <dbReference type="ARBA" id="ARBA00017941"/>
    </source>
</evidence>
<dbReference type="Proteomes" id="UP000268033">
    <property type="component" value="Unassembled WGS sequence"/>
</dbReference>
<comment type="subcellular location">
    <subcellularLocation>
        <location evidence="1 6">Bacterial flagellum basal body</location>
    </subcellularLocation>
</comment>
<sequence length="137" mass="14892">MSLYRIFDIAGSAMSAQSVRLNTTASNLANADSISSSVNTTYKSRQPVFAAALDDAQADQQGVGVKVLGVVESQKPLVKEYNPDHPMADKDGFIYKPNVNVVEEMTNMISASRSYQTNVQVADTAKQMLMRTLQLGQ</sequence>
<keyword evidence="9" id="KW-0969">Cilium</keyword>
<feature type="domain" description="Flagellar basal-body/hook protein C-terminal" evidence="8">
    <location>
        <begin position="91"/>
        <end position="135"/>
    </location>
</feature>
<evidence type="ECO:0000313" key="10">
    <source>
        <dbReference type="Proteomes" id="UP000268033"/>
    </source>
</evidence>
<dbReference type="GO" id="GO:0030694">
    <property type="term" value="C:bacterial-type flagellum basal body, rod"/>
    <property type="evidence" value="ECO:0007669"/>
    <property type="project" value="UniProtKB-UniRule"/>
</dbReference>